<sequence length="291" mass="32119">MKRALTALAFCVLVTSVTGTVRAEEKTRFESTGFLQSLDLFITKQIDKLRGNNTTLKTDSEKDLKLSLRDTSDEKASGFLYLKDKSSSNSVDTVPLSERPDFSSLLSSDGSFRSGRDLFGTQNKLGLMLGASKEGKNDGLLLGLESNYRLAQPDYSVSSAFADITSDFNTRHASVSFLVGYSGFNIDASFNRDESLFHGNGSGYDVGLSYNHNKWSARLSLSEYKRGVDLFGIENEARSIISVELGARYRLSDNLGLQGSVRVYDYSQRMMINPGRGEFSQMILLGGRLTF</sequence>
<name>A0A919E5T6_9PROT</name>
<evidence type="ECO:0000313" key="4">
    <source>
        <dbReference type="Proteomes" id="UP000630923"/>
    </source>
</evidence>
<feature type="domain" description="Porin" evidence="2">
    <location>
        <begin position="134"/>
        <end position="267"/>
    </location>
</feature>
<dbReference type="EMBL" id="BNCI01000001">
    <property type="protein sequence ID" value="GHF15323.1"/>
    <property type="molecule type" value="Genomic_DNA"/>
</dbReference>
<dbReference type="GO" id="GO:0016020">
    <property type="term" value="C:membrane"/>
    <property type="evidence" value="ECO:0007669"/>
    <property type="project" value="InterPro"/>
</dbReference>
<feature type="chain" id="PRO_5036721433" description="Porin domain-containing protein" evidence="1">
    <location>
        <begin position="24"/>
        <end position="291"/>
    </location>
</feature>
<proteinExistence type="predicted"/>
<dbReference type="Pfam" id="PF13609">
    <property type="entry name" value="Porin_4"/>
    <property type="match status" value="1"/>
</dbReference>
<evidence type="ECO:0000256" key="1">
    <source>
        <dbReference type="SAM" id="SignalP"/>
    </source>
</evidence>
<evidence type="ECO:0000313" key="3">
    <source>
        <dbReference type="EMBL" id="GHF15323.1"/>
    </source>
</evidence>
<gene>
    <name evidence="3" type="ORF">GCM10017044_06830</name>
</gene>
<dbReference type="GO" id="GO:0015288">
    <property type="term" value="F:porin activity"/>
    <property type="evidence" value="ECO:0007669"/>
    <property type="project" value="InterPro"/>
</dbReference>
<dbReference type="RefSeq" id="WP_191250141.1">
    <property type="nucleotide sequence ID" value="NZ_BNCI01000001.1"/>
</dbReference>
<keyword evidence="1" id="KW-0732">Signal</keyword>
<keyword evidence="4" id="KW-1185">Reference proteome</keyword>
<reference evidence="3" key="2">
    <citation type="submission" date="2020-09" db="EMBL/GenBank/DDBJ databases">
        <authorList>
            <person name="Sun Q."/>
            <person name="Kim S."/>
        </authorList>
    </citation>
    <scope>NUCLEOTIDE SEQUENCE</scope>
    <source>
        <strain evidence="3">KCTC 42590</strain>
    </source>
</reference>
<evidence type="ECO:0000259" key="2">
    <source>
        <dbReference type="Pfam" id="PF13609"/>
    </source>
</evidence>
<reference evidence="3" key="1">
    <citation type="journal article" date="2014" name="Int. J. Syst. Evol. Microbiol.">
        <title>Complete genome sequence of Corynebacterium casei LMG S-19264T (=DSM 44701T), isolated from a smear-ripened cheese.</title>
        <authorList>
            <consortium name="US DOE Joint Genome Institute (JGI-PGF)"/>
            <person name="Walter F."/>
            <person name="Albersmeier A."/>
            <person name="Kalinowski J."/>
            <person name="Ruckert C."/>
        </authorList>
    </citation>
    <scope>NUCLEOTIDE SEQUENCE</scope>
    <source>
        <strain evidence="3">KCTC 42590</strain>
    </source>
</reference>
<feature type="signal peptide" evidence="1">
    <location>
        <begin position="1"/>
        <end position="23"/>
    </location>
</feature>
<dbReference type="AlphaFoldDB" id="A0A919E5T6"/>
<protein>
    <recommendedName>
        <fullName evidence="2">Porin domain-containing protein</fullName>
    </recommendedName>
</protein>
<dbReference type="SUPFAM" id="SSF56935">
    <property type="entry name" value="Porins"/>
    <property type="match status" value="1"/>
</dbReference>
<comment type="caution">
    <text evidence="3">The sequence shown here is derived from an EMBL/GenBank/DDBJ whole genome shotgun (WGS) entry which is preliminary data.</text>
</comment>
<organism evidence="3 4">
    <name type="scientific">Kordiimonas sediminis</name>
    <dbReference type="NCBI Taxonomy" id="1735581"/>
    <lineage>
        <taxon>Bacteria</taxon>
        <taxon>Pseudomonadati</taxon>
        <taxon>Pseudomonadota</taxon>
        <taxon>Alphaproteobacteria</taxon>
        <taxon>Kordiimonadales</taxon>
        <taxon>Kordiimonadaceae</taxon>
        <taxon>Kordiimonas</taxon>
    </lineage>
</organism>
<dbReference type="Proteomes" id="UP000630923">
    <property type="component" value="Unassembled WGS sequence"/>
</dbReference>
<dbReference type="InterPro" id="IPR033900">
    <property type="entry name" value="Gram_neg_porin_domain"/>
</dbReference>
<accession>A0A919E5T6</accession>